<dbReference type="VEuPathDB" id="TriTrypDB:BSAL_52655"/>
<dbReference type="OMA" id="FQWKTGA"/>
<protein>
    <submittedName>
        <fullName evidence="1">Uncharacterized protein</fullName>
    </submittedName>
</protein>
<dbReference type="OrthoDB" id="423313at2759"/>
<dbReference type="InterPro" id="IPR036249">
    <property type="entry name" value="Thioredoxin-like_sf"/>
</dbReference>
<accession>A0A0S4II66</accession>
<evidence type="ECO:0000313" key="1">
    <source>
        <dbReference type="EMBL" id="CUE70832.1"/>
    </source>
</evidence>
<dbReference type="PROSITE" id="PS51354">
    <property type="entry name" value="GLUTAREDOXIN_2"/>
    <property type="match status" value="1"/>
</dbReference>
<dbReference type="EMBL" id="CYKH01000089">
    <property type="protein sequence ID" value="CUE70832.1"/>
    <property type="molecule type" value="Genomic_DNA"/>
</dbReference>
<dbReference type="AlphaFoldDB" id="A0A0S4II66"/>
<dbReference type="SUPFAM" id="SSF52833">
    <property type="entry name" value="Thioredoxin-like"/>
    <property type="match status" value="1"/>
</dbReference>
<gene>
    <name evidence="1" type="ORF">BSAL_52655</name>
</gene>
<reference evidence="2" key="1">
    <citation type="submission" date="2015-09" db="EMBL/GenBank/DDBJ databases">
        <authorList>
            <consortium name="Pathogen Informatics"/>
        </authorList>
    </citation>
    <scope>NUCLEOTIDE SEQUENCE [LARGE SCALE GENOMIC DNA]</scope>
    <source>
        <strain evidence="2">Lake Konstanz</strain>
    </source>
</reference>
<organism evidence="1 2">
    <name type="scientific">Bodo saltans</name>
    <name type="common">Flagellated protozoan</name>
    <dbReference type="NCBI Taxonomy" id="75058"/>
    <lineage>
        <taxon>Eukaryota</taxon>
        <taxon>Discoba</taxon>
        <taxon>Euglenozoa</taxon>
        <taxon>Kinetoplastea</taxon>
        <taxon>Metakinetoplastina</taxon>
        <taxon>Eubodonida</taxon>
        <taxon>Bodonidae</taxon>
        <taxon>Bodo</taxon>
    </lineage>
</organism>
<evidence type="ECO:0000313" key="2">
    <source>
        <dbReference type="Proteomes" id="UP000051952"/>
    </source>
</evidence>
<keyword evidence="2" id="KW-1185">Reference proteome</keyword>
<dbReference type="Gene3D" id="3.40.30.10">
    <property type="entry name" value="Glutaredoxin"/>
    <property type="match status" value="1"/>
</dbReference>
<sequence length="172" mass="19623">MPRPTHDVPRLVRHPPFVASSVQAYLDKYWAVMFTSPRTSAVDSARMRHYVNWYCTKCKPVDLDHHVSSRRLLVDLRHFTDQHKVDATLPLLFVNKKFVGGIQQVLQLESDKKLKDVLQFGFEWSSGAKLCGPLPSAYGDTELFRGKYVGAPVAKPVMQLPKMHPHLEIGKE</sequence>
<dbReference type="Proteomes" id="UP000051952">
    <property type="component" value="Unassembled WGS sequence"/>
</dbReference>
<name>A0A0S4II66_BODSA</name>
<proteinExistence type="predicted"/>